<comment type="domain">
    <text evidence="14">IleRS has two distinct active sites: one for aminoacylation and one for editing. The misactivated valine is translocated from the active site to the editing site, which sterically excludes the correctly activated isoleucine. The single editing site contains two valyl binding pockets, one specific for each substrate (Val-AMP or Val-tRNA(Ile)).</text>
</comment>
<evidence type="ECO:0000256" key="4">
    <source>
        <dbReference type="ARBA" id="ARBA00022490"/>
    </source>
</evidence>
<evidence type="ECO:0000256" key="1">
    <source>
        <dbReference type="ARBA" id="ARBA00004496"/>
    </source>
</evidence>
<comment type="catalytic activity">
    <reaction evidence="13 14">
        <text>tRNA(Ile) + L-isoleucine + ATP = L-isoleucyl-tRNA(Ile) + AMP + diphosphate</text>
        <dbReference type="Rhea" id="RHEA:11060"/>
        <dbReference type="Rhea" id="RHEA-COMP:9666"/>
        <dbReference type="Rhea" id="RHEA-COMP:9695"/>
        <dbReference type="ChEBI" id="CHEBI:30616"/>
        <dbReference type="ChEBI" id="CHEBI:33019"/>
        <dbReference type="ChEBI" id="CHEBI:58045"/>
        <dbReference type="ChEBI" id="CHEBI:78442"/>
        <dbReference type="ChEBI" id="CHEBI:78528"/>
        <dbReference type="ChEBI" id="CHEBI:456215"/>
        <dbReference type="EC" id="6.1.1.5"/>
    </reaction>
</comment>
<dbReference type="InterPro" id="IPR050081">
    <property type="entry name" value="Ile-tRNA_ligase"/>
</dbReference>
<feature type="domain" description="Aminoacyl-tRNA synthetase class Ia" evidence="15">
    <location>
        <begin position="29"/>
        <end position="637"/>
    </location>
</feature>
<evidence type="ECO:0000256" key="10">
    <source>
        <dbReference type="ARBA" id="ARBA00022917"/>
    </source>
</evidence>
<comment type="function">
    <text evidence="12 14">Catalyzes the attachment of isoleucine to tRNA(Ile). As IleRS can inadvertently accommodate and process structurally similar amino acids such as valine, to avoid such errors it has two additional distinct tRNA(Ile)-dependent editing activities. One activity is designated as 'pretransfer' editing and involves the hydrolysis of activated Val-AMP. The other activity is designated 'posttransfer' editing and involves deacylation of mischarged Val-tRNA(Ile).</text>
</comment>
<dbReference type="Pfam" id="PF08264">
    <property type="entry name" value="Anticodon_1"/>
    <property type="match status" value="1"/>
</dbReference>
<dbReference type="GO" id="GO:0005524">
    <property type="term" value="F:ATP binding"/>
    <property type="evidence" value="ECO:0007669"/>
    <property type="project" value="UniProtKB-UniRule"/>
</dbReference>
<dbReference type="SUPFAM" id="SSF50677">
    <property type="entry name" value="ValRS/IleRS/LeuRS editing domain"/>
    <property type="match status" value="1"/>
</dbReference>
<dbReference type="GO" id="GO:0004822">
    <property type="term" value="F:isoleucine-tRNA ligase activity"/>
    <property type="evidence" value="ECO:0007669"/>
    <property type="project" value="UniProtKB-UniRule"/>
</dbReference>
<feature type="binding site" evidence="14">
    <location>
        <position position="906"/>
    </location>
    <ligand>
        <name>Zn(2+)</name>
        <dbReference type="ChEBI" id="CHEBI:29105"/>
    </ligand>
</feature>
<dbReference type="Gene3D" id="1.10.730.20">
    <property type="match status" value="1"/>
</dbReference>
<keyword evidence="4 14" id="KW-0963">Cytoplasm</keyword>
<dbReference type="InterPro" id="IPR009008">
    <property type="entry name" value="Val/Leu/Ile-tRNA-synth_edit"/>
</dbReference>
<dbReference type="InterPro" id="IPR009080">
    <property type="entry name" value="tRNAsynth_Ia_anticodon-bd"/>
</dbReference>
<dbReference type="InterPro" id="IPR002300">
    <property type="entry name" value="aa-tRNA-synth_Ia"/>
</dbReference>
<comment type="subcellular location">
    <subcellularLocation>
        <location evidence="1 14">Cytoplasm</location>
    </subcellularLocation>
</comment>
<comment type="cofactor">
    <cofactor evidence="14">
        <name>Zn(2+)</name>
        <dbReference type="ChEBI" id="CHEBI:29105"/>
    </cofactor>
    <text evidence="14">Binds 1 zinc ion per subunit.</text>
</comment>
<keyword evidence="6 14" id="KW-0479">Metal-binding</keyword>
<dbReference type="GO" id="GO:0002161">
    <property type="term" value="F:aminoacyl-tRNA deacylase activity"/>
    <property type="evidence" value="ECO:0007669"/>
    <property type="project" value="InterPro"/>
</dbReference>
<dbReference type="FunFam" id="3.40.50.620:FF:000042">
    <property type="entry name" value="Isoleucine--tRNA ligase"/>
    <property type="match status" value="1"/>
</dbReference>
<evidence type="ECO:0000256" key="11">
    <source>
        <dbReference type="ARBA" id="ARBA00023146"/>
    </source>
</evidence>
<evidence type="ECO:0000259" key="16">
    <source>
        <dbReference type="Pfam" id="PF08264"/>
    </source>
</evidence>
<dbReference type="InterPro" id="IPR001412">
    <property type="entry name" value="aa-tRNA-synth_I_CS"/>
</dbReference>
<evidence type="ECO:0000256" key="8">
    <source>
        <dbReference type="ARBA" id="ARBA00022833"/>
    </source>
</evidence>
<evidence type="ECO:0000256" key="9">
    <source>
        <dbReference type="ARBA" id="ARBA00022840"/>
    </source>
</evidence>
<dbReference type="InterPro" id="IPR002301">
    <property type="entry name" value="Ile-tRNA-ligase"/>
</dbReference>
<keyword evidence="5 14" id="KW-0436">Ligase</keyword>
<evidence type="ECO:0000256" key="6">
    <source>
        <dbReference type="ARBA" id="ARBA00022723"/>
    </source>
</evidence>
<comment type="caution">
    <text evidence="17">The sequence shown here is derived from an EMBL/GenBank/DDBJ whole genome shotgun (WGS) entry which is preliminary data.</text>
</comment>
<evidence type="ECO:0000313" key="18">
    <source>
        <dbReference type="Proteomes" id="UP000551848"/>
    </source>
</evidence>
<dbReference type="EC" id="6.1.1.5" evidence="14"/>
<comment type="subunit">
    <text evidence="3 14">Monomer.</text>
</comment>
<accession>A0A838Y5H0</accession>
<dbReference type="Gene3D" id="3.90.740.10">
    <property type="entry name" value="Valyl/Leucyl/Isoleucyl-tRNA synthetase, editing domain"/>
    <property type="match status" value="1"/>
</dbReference>
<evidence type="ECO:0000256" key="13">
    <source>
        <dbReference type="ARBA" id="ARBA00048359"/>
    </source>
</evidence>
<organism evidence="17 18">
    <name type="scientific">SAR86 cluster bacterium</name>
    <dbReference type="NCBI Taxonomy" id="2030880"/>
    <lineage>
        <taxon>Bacteria</taxon>
        <taxon>Pseudomonadati</taxon>
        <taxon>Pseudomonadota</taxon>
        <taxon>Gammaproteobacteria</taxon>
        <taxon>SAR86 cluster</taxon>
    </lineage>
</organism>
<dbReference type="PRINTS" id="PR00984">
    <property type="entry name" value="TRNASYNTHILE"/>
</dbReference>
<reference evidence="17 18" key="1">
    <citation type="submission" date="2020-06" db="EMBL/GenBank/DDBJ databases">
        <title>Dysbiosis in marine aquaculture revealed through microbiome analysis: reverse ecology for environmental sustainability.</title>
        <authorList>
            <person name="Haro-Moreno J.M."/>
            <person name="Coutinho F.H."/>
            <person name="Zaragoza-Solas A."/>
            <person name="Picazo A."/>
            <person name="Almagro-Moreno S."/>
            <person name="Lopez-Perez M."/>
        </authorList>
    </citation>
    <scope>NUCLEOTIDE SEQUENCE [LARGE SCALE GENOMIC DNA]</scope>
    <source>
        <strain evidence="17">MCMED-G41</strain>
    </source>
</reference>
<evidence type="ECO:0000256" key="5">
    <source>
        <dbReference type="ARBA" id="ARBA00022598"/>
    </source>
</evidence>
<feature type="binding site" evidence="14">
    <location>
        <position position="886"/>
    </location>
    <ligand>
        <name>Zn(2+)</name>
        <dbReference type="ChEBI" id="CHEBI:29105"/>
    </ligand>
</feature>
<dbReference type="PROSITE" id="PS00178">
    <property type="entry name" value="AA_TRNA_LIGASE_I"/>
    <property type="match status" value="1"/>
</dbReference>
<dbReference type="SUPFAM" id="SSF47323">
    <property type="entry name" value="Anticodon-binding domain of a subclass of class I aminoacyl-tRNA synthetases"/>
    <property type="match status" value="1"/>
</dbReference>
<evidence type="ECO:0000313" key="17">
    <source>
        <dbReference type="EMBL" id="MBA4692229.1"/>
    </source>
</evidence>
<dbReference type="NCBIfam" id="TIGR00392">
    <property type="entry name" value="ileS"/>
    <property type="match status" value="1"/>
</dbReference>
<name>A0A838Y5H0_9GAMM</name>
<dbReference type="InterPro" id="IPR023585">
    <property type="entry name" value="Ile-tRNA-ligase_type1"/>
</dbReference>
<dbReference type="HAMAP" id="MF_02002">
    <property type="entry name" value="Ile_tRNA_synth_type1"/>
    <property type="match status" value="1"/>
</dbReference>
<sequence>MSKEYRDTLNLPQTDLSMKAGLPKKEPEILAFWDSINLYHKIREQNNGKEQFILHDGPPYANGDIHLGHAVNKTLKDITIKFQSMLGKDAPYVPGWDCHGLPIELNVEKKHGKTSDLVRNKQSFIKACREYAQSQVNQQKKDFIRLGVLGDWENPYLSLNKSFEADTVRALGRIIANGHLEKGEKPVHFCMDCGSALAEAEVEYKDKKSHSIDVKFKVIPQSIESLCNSFKINNIKDAYFVIWTTTPWTIPSNVAVCINENIDYILVKSSNEHFIIAKDLLDACSERWDLDLEVLTSVQGKDIENISMEHPLYDRESILLHADHVTTESGTGCVHTAPAHGLDDYFICIKNGLQSIKALDHRGLFKEEYGQLSGLSTKKGDPVVIEILNEKKALLAHKQYDHSYPHCWRHKTPVIFMSTPQWFISMKKSGLIDGAVNAVANVDWEPGWGEERILGMLEDRPDWCISRQRNWGVPIPLIIHNETGEIHPKQNQLFSSIAEVIQQEGIEGWDNLNLKELIDDHESYSKVHDTLDVWFDSGVTHMCVLDRLYGSNIVADLYLEGSDQHRGWFQSSLLTGIASKGMAPYRSVLTHGFVVDEEGRKQSKSLGNTISPQKIWDTLGADILRLWIASTDFRSEMVASDEIFKRVSDQYRRIRNTFRFLLGNINDFDAKIDSVELDNLLELDKWILSELSFLQEDLIGLYKSYSYHQVIQRIHNFCVNQLGGIYLDIIKDRQYTTQKDSKIRRSAQTCMSIIIEQLVVLVSPVLSFTAEEIWQGNDFLKANAESVFLMTLRNLDDFESELSKENWSRLIEIKEAVNQSIEGSRNEGIIKGSLDASIDLILNADDFKLINKFAPEIHFFFIVSECIISEGEALKVFVKKLDEAKCVRCWHRHKSVGSSKLHPELCYRCEQNIDGPGEDRQFA</sequence>
<feature type="binding site" evidence="14">
    <location>
        <position position="604"/>
    </location>
    <ligand>
        <name>ATP</name>
        <dbReference type="ChEBI" id="CHEBI:30616"/>
    </ligand>
</feature>
<gene>
    <name evidence="14 17" type="primary">ileS</name>
    <name evidence="17" type="ORF">H2072_00615</name>
</gene>
<dbReference type="AlphaFoldDB" id="A0A838Y5H0"/>
<dbReference type="EMBL" id="JACETL010000002">
    <property type="protein sequence ID" value="MBA4692229.1"/>
    <property type="molecule type" value="Genomic_DNA"/>
</dbReference>
<dbReference type="PANTHER" id="PTHR42765:SF1">
    <property type="entry name" value="ISOLEUCINE--TRNA LIGASE, MITOCHONDRIAL"/>
    <property type="match status" value="1"/>
</dbReference>
<dbReference type="InterPro" id="IPR033708">
    <property type="entry name" value="Anticodon_Ile_BEm"/>
</dbReference>
<keyword evidence="8 14" id="KW-0862">Zinc</keyword>
<dbReference type="PANTHER" id="PTHR42765">
    <property type="entry name" value="SOLEUCYL-TRNA SYNTHETASE"/>
    <property type="match status" value="1"/>
</dbReference>
<evidence type="ECO:0000256" key="3">
    <source>
        <dbReference type="ARBA" id="ARBA00011245"/>
    </source>
</evidence>
<dbReference type="GO" id="GO:0005829">
    <property type="term" value="C:cytosol"/>
    <property type="evidence" value="ECO:0007669"/>
    <property type="project" value="TreeGrafter"/>
</dbReference>
<keyword evidence="9 14" id="KW-0067">ATP-binding</keyword>
<dbReference type="InterPro" id="IPR013155">
    <property type="entry name" value="M/V/L/I-tRNA-synth_anticd-bd"/>
</dbReference>
<dbReference type="Proteomes" id="UP000551848">
    <property type="component" value="Unassembled WGS sequence"/>
</dbReference>
<proteinExistence type="inferred from homology"/>
<keyword evidence="11 14" id="KW-0030">Aminoacyl-tRNA synthetase</keyword>
<feature type="short sequence motif" description="'HIGH' region" evidence="14">
    <location>
        <begin position="59"/>
        <end position="69"/>
    </location>
</feature>
<evidence type="ECO:0000259" key="15">
    <source>
        <dbReference type="Pfam" id="PF00133"/>
    </source>
</evidence>
<comment type="similarity">
    <text evidence="2 14">Belongs to the class-I aminoacyl-tRNA synthetase family. IleS type 1 subfamily.</text>
</comment>
<dbReference type="Pfam" id="PF00133">
    <property type="entry name" value="tRNA-synt_1"/>
    <property type="match status" value="1"/>
</dbReference>
<feature type="domain" description="Methionyl/Valyl/Leucyl/Isoleucyl-tRNA synthetase anticodon-binding" evidence="16">
    <location>
        <begin position="684"/>
        <end position="838"/>
    </location>
</feature>
<evidence type="ECO:0000256" key="14">
    <source>
        <dbReference type="HAMAP-Rule" id="MF_02002"/>
    </source>
</evidence>
<evidence type="ECO:0000256" key="7">
    <source>
        <dbReference type="ARBA" id="ARBA00022741"/>
    </source>
</evidence>
<keyword evidence="10 14" id="KW-0648">Protein biosynthesis</keyword>
<feature type="binding site" evidence="14">
    <location>
        <position position="909"/>
    </location>
    <ligand>
        <name>Zn(2+)</name>
        <dbReference type="ChEBI" id="CHEBI:29105"/>
    </ligand>
</feature>
<dbReference type="CDD" id="cd07960">
    <property type="entry name" value="Anticodon_Ia_Ile_BEm"/>
    <property type="match status" value="1"/>
</dbReference>
<feature type="binding site" evidence="14">
    <location>
        <position position="889"/>
    </location>
    <ligand>
        <name>Zn(2+)</name>
        <dbReference type="ChEBI" id="CHEBI:29105"/>
    </ligand>
</feature>
<protein>
    <recommendedName>
        <fullName evidence="14">Isoleucine--tRNA ligase</fullName>
        <ecNumber evidence="14">6.1.1.5</ecNumber>
    </recommendedName>
    <alternativeName>
        <fullName evidence="14">Isoleucyl-tRNA synthetase</fullName>
        <shortName evidence="14">IleRS</shortName>
    </alternativeName>
</protein>
<feature type="short sequence motif" description="'KMSKS' region" evidence="14">
    <location>
        <begin position="601"/>
        <end position="605"/>
    </location>
</feature>
<evidence type="ECO:0000256" key="2">
    <source>
        <dbReference type="ARBA" id="ARBA00006887"/>
    </source>
</evidence>
<dbReference type="FunFam" id="3.40.50.620:FF:000048">
    <property type="entry name" value="Isoleucine--tRNA ligase"/>
    <property type="match status" value="1"/>
</dbReference>
<dbReference type="GO" id="GO:0006428">
    <property type="term" value="P:isoleucyl-tRNA aminoacylation"/>
    <property type="evidence" value="ECO:0007669"/>
    <property type="project" value="UniProtKB-UniRule"/>
</dbReference>
<dbReference type="GO" id="GO:0000049">
    <property type="term" value="F:tRNA binding"/>
    <property type="evidence" value="ECO:0007669"/>
    <property type="project" value="InterPro"/>
</dbReference>
<dbReference type="Gene3D" id="3.40.50.620">
    <property type="entry name" value="HUPs"/>
    <property type="match status" value="2"/>
</dbReference>
<feature type="binding site" evidence="14">
    <location>
        <position position="560"/>
    </location>
    <ligand>
        <name>L-isoleucyl-5'-AMP</name>
        <dbReference type="ChEBI" id="CHEBI:178002"/>
    </ligand>
</feature>
<keyword evidence="7 14" id="KW-0547">Nucleotide-binding</keyword>
<evidence type="ECO:0000256" key="12">
    <source>
        <dbReference type="ARBA" id="ARBA00025217"/>
    </source>
</evidence>
<dbReference type="InterPro" id="IPR014729">
    <property type="entry name" value="Rossmann-like_a/b/a_fold"/>
</dbReference>
<dbReference type="SUPFAM" id="SSF52374">
    <property type="entry name" value="Nucleotidylyl transferase"/>
    <property type="match status" value="1"/>
</dbReference>
<dbReference type="GO" id="GO:0008270">
    <property type="term" value="F:zinc ion binding"/>
    <property type="evidence" value="ECO:0007669"/>
    <property type="project" value="UniProtKB-UniRule"/>
</dbReference>